<feature type="domain" description="Shikimate dehydrogenase substrate binding N-terminal" evidence="10">
    <location>
        <begin position="15"/>
        <end position="97"/>
    </location>
</feature>
<comment type="caution">
    <text evidence="8">Lacks conserved residue(s) required for the propagation of feature annotation.</text>
</comment>
<feature type="binding site" evidence="8">
    <location>
        <position position="229"/>
    </location>
    <ligand>
        <name>NADP(+)</name>
        <dbReference type="ChEBI" id="CHEBI:58349"/>
    </ligand>
</feature>
<evidence type="ECO:0000256" key="8">
    <source>
        <dbReference type="HAMAP-Rule" id="MF_00222"/>
    </source>
</evidence>
<dbReference type="PANTHER" id="PTHR21089">
    <property type="entry name" value="SHIKIMATE DEHYDROGENASE"/>
    <property type="match status" value="1"/>
</dbReference>
<comment type="pathway">
    <text evidence="1 8">Metabolic intermediate biosynthesis; chorismate biosynthesis; chorismate from D-erythrose 4-phosphate and phosphoenolpyruvate: step 4/7.</text>
</comment>
<evidence type="ECO:0000256" key="2">
    <source>
        <dbReference type="ARBA" id="ARBA00012962"/>
    </source>
</evidence>
<evidence type="ECO:0000256" key="4">
    <source>
        <dbReference type="ARBA" id="ARBA00022857"/>
    </source>
</evidence>
<reference evidence="12 13" key="1">
    <citation type="submission" date="2018-05" db="EMBL/GenBank/DDBJ databases">
        <title>A metagenomic window into the 2 km-deep terrestrial subsurface aquifer revealed taxonomically and functionally diverse microbial community comprising novel uncultured bacterial lineages.</title>
        <authorList>
            <person name="Kadnikov V.V."/>
            <person name="Mardanov A.V."/>
            <person name="Beletsky A.V."/>
            <person name="Banks D."/>
            <person name="Pimenov N.V."/>
            <person name="Frank Y.A."/>
            <person name="Karnachuk O.V."/>
            <person name="Ravin N.V."/>
        </authorList>
    </citation>
    <scope>NUCLEOTIDE SEQUENCE [LARGE SCALE GENOMIC DNA]</scope>
    <source>
        <strain evidence="12">BY</strain>
    </source>
</reference>
<feature type="binding site" evidence="8">
    <location>
        <position position="110"/>
    </location>
    <ligand>
        <name>shikimate</name>
        <dbReference type="ChEBI" id="CHEBI:36208"/>
    </ligand>
</feature>
<dbReference type="InterPro" id="IPR041121">
    <property type="entry name" value="SDH_C"/>
</dbReference>
<dbReference type="InterPro" id="IPR006151">
    <property type="entry name" value="Shikm_DH/Glu-tRNA_Rdtase"/>
</dbReference>
<dbReference type="InterPro" id="IPR046346">
    <property type="entry name" value="Aminoacid_DH-like_N_sf"/>
</dbReference>
<dbReference type="GO" id="GO:0050661">
    <property type="term" value="F:NADP binding"/>
    <property type="evidence" value="ECO:0007669"/>
    <property type="project" value="InterPro"/>
</dbReference>
<gene>
    <name evidence="8" type="primary">aroE</name>
    <name evidence="12" type="ORF">BRCON_1849</name>
</gene>
<evidence type="ECO:0000313" key="12">
    <source>
        <dbReference type="EMBL" id="AXA36626.1"/>
    </source>
</evidence>
<protein>
    <recommendedName>
        <fullName evidence="2 8">Shikimate dehydrogenase (NADP(+))</fullName>
        <shortName evidence="8">SDH</shortName>
        <ecNumber evidence="2 8">1.1.1.25</ecNumber>
    </recommendedName>
</protein>
<feature type="domain" description="Quinate/shikimate 5-dehydrogenase/glutamyl-tRNA reductase" evidence="9">
    <location>
        <begin position="124"/>
        <end position="203"/>
    </location>
</feature>
<dbReference type="PANTHER" id="PTHR21089:SF1">
    <property type="entry name" value="BIFUNCTIONAL 3-DEHYDROQUINATE DEHYDRATASE_SHIKIMATE DEHYDROGENASE, CHLOROPLASTIC"/>
    <property type="match status" value="1"/>
</dbReference>
<accession>A0A2Z4Y6K9</accession>
<evidence type="ECO:0000259" key="11">
    <source>
        <dbReference type="Pfam" id="PF18317"/>
    </source>
</evidence>
<dbReference type="Pfam" id="PF18317">
    <property type="entry name" value="SDH_C"/>
    <property type="match status" value="1"/>
</dbReference>
<evidence type="ECO:0000256" key="3">
    <source>
        <dbReference type="ARBA" id="ARBA00022605"/>
    </source>
</evidence>
<dbReference type="InterPro" id="IPR036291">
    <property type="entry name" value="NAD(P)-bd_dom_sf"/>
</dbReference>
<dbReference type="NCBIfam" id="TIGR00507">
    <property type="entry name" value="aroE"/>
    <property type="match status" value="1"/>
</dbReference>
<feature type="binding site" evidence="8">
    <location>
        <position position="259"/>
    </location>
    <ligand>
        <name>shikimate</name>
        <dbReference type="ChEBI" id="CHEBI:36208"/>
    </ligand>
</feature>
<dbReference type="Pfam" id="PF01488">
    <property type="entry name" value="Shikimate_DH"/>
    <property type="match status" value="1"/>
</dbReference>
<feature type="active site" description="Proton acceptor" evidence="8">
    <location>
        <position position="74"/>
    </location>
</feature>
<dbReference type="GO" id="GO:0009073">
    <property type="term" value="P:aromatic amino acid family biosynthetic process"/>
    <property type="evidence" value="ECO:0007669"/>
    <property type="project" value="UniProtKB-KW"/>
</dbReference>
<comment type="similarity">
    <text evidence="8">Belongs to the shikimate dehydrogenase family.</text>
</comment>
<dbReference type="InterPro" id="IPR011342">
    <property type="entry name" value="Shikimate_DH"/>
</dbReference>
<feature type="binding site" evidence="8">
    <location>
        <position position="95"/>
    </location>
    <ligand>
        <name>shikimate</name>
        <dbReference type="ChEBI" id="CHEBI:36208"/>
    </ligand>
</feature>
<evidence type="ECO:0000256" key="1">
    <source>
        <dbReference type="ARBA" id="ARBA00004871"/>
    </source>
</evidence>
<dbReference type="GO" id="GO:0009423">
    <property type="term" value="P:chorismate biosynthetic process"/>
    <property type="evidence" value="ECO:0007669"/>
    <property type="project" value="UniProtKB-UniRule"/>
</dbReference>
<comment type="subunit">
    <text evidence="8">Homodimer.</text>
</comment>
<keyword evidence="6 8" id="KW-0057">Aromatic amino acid biosynthesis</keyword>
<feature type="domain" description="SDH C-terminal" evidence="11">
    <location>
        <begin position="252"/>
        <end position="281"/>
    </location>
</feature>
<evidence type="ECO:0000259" key="10">
    <source>
        <dbReference type="Pfam" id="PF08501"/>
    </source>
</evidence>
<comment type="catalytic activity">
    <reaction evidence="7 8">
        <text>shikimate + NADP(+) = 3-dehydroshikimate + NADPH + H(+)</text>
        <dbReference type="Rhea" id="RHEA:17737"/>
        <dbReference type="ChEBI" id="CHEBI:15378"/>
        <dbReference type="ChEBI" id="CHEBI:16630"/>
        <dbReference type="ChEBI" id="CHEBI:36208"/>
        <dbReference type="ChEBI" id="CHEBI:57783"/>
        <dbReference type="ChEBI" id="CHEBI:58349"/>
        <dbReference type="EC" id="1.1.1.25"/>
    </reaction>
</comment>
<dbReference type="InterPro" id="IPR022893">
    <property type="entry name" value="Shikimate_DH_fam"/>
</dbReference>
<dbReference type="SUPFAM" id="SSF51735">
    <property type="entry name" value="NAD(P)-binding Rossmann-fold domains"/>
    <property type="match status" value="1"/>
</dbReference>
<dbReference type="Pfam" id="PF08501">
    <property type="entry name" value="Shikimate_dh_N"/>
    <property type="match status" value="1"/>
</dbReference>
<dbReference type="CDD" id="cd01065">
    <property type="entry name" value="NAD_bind_Shikimate_DH"/>
    <property type="match status" value="1"/>
</dbReference>
<dbReference type="NCBIfam" id="NF009201">
    <property type="entry name" value="PRK12549.1"/>
    <property type="match status" value="1"/>
</dbReference>
<dbReference type="HAMAP" id="MF_00222">
    <property type="entry name" value="Shikimate_DH_AroE"/>
    <property type="match status" value="1"/>
</dbReference>
<feature type="binding site" evidence="8">
    <location>
        <position position="231"/>
    </location>
    <ligand>
        <name>shikimate</name>
        <dbReference type="ChEBI" id="CHEBI:36208"/>
    </ligand>
</feature>
<comment type="function">
    <text evidence="8">Involved in the biosynthesis of the chorismate, which leads to the biosynthesis of aromatic amino acids. Catalyzes the reversible NADPH linked reduction of 3-dehydroshikimate (DHSA) to yield shikimate (SA).</text>
</comment>
<keyword evidence="5 8" id="KW-0560">Oxidoreductase</keyword>
<evidence type="ECO:0000256" key="7">
    <source>
        <dbReference type="ARBA" id="ARBA00049442"/>
    </source>
</evidence>
<evidence type="ECO:0000259" key="9">
    <source>
        <dbReference type="Pfam" id="PF01488"/>
    </source>
</evidence>
<evidence type="ECO:0000313" key="13">
    <source>
        <dbReference type="Proteomes" id="UP000262583"/>
    </source>
</evidence>
<organism evidence="12 13">
    <name type="scientific">Sumerlaea chitinivorans</name>
    <dbReference type="NCBI Taxonomy" id="2250252"/>
    <lineage>
        <taxon>Bacteria</taxon>
        <taxon>Candidatus Sumerlaeota</taxon>
        <taxon>Candidatus Sumerlaeia</taxon>
        <taxon>Candidatus Sumerlaeales</taxon>
        <taxon>Candidatus Sumerlaeaceae</taxon>
        <taxon>Candidatus Sumerlaea</taxon>
    </lineage>
</organism>
<feature type="binding site" evidence="8">
    <location>
        <position position="252"/>
    </location>
    <ligand>
        <name>NADP(+)</name>
        <dbReference type="ChEBI" id="CHEBI:58349"/>
    </ligand>
</feature>
<dbReference type="EMBL" id="CP030759">
    <property type="protein sequence ID" value="AXA36626.1"/>
    <property type="molecule type" value="Genomic_DNA"/>
</dbReference>
<dbReference type="GO" id="GO:0008652">
    <property type="term" value="P:amino acid biosynthetic process"/>
    <property type="evidence" value="ECO:0007669"/>
    <property type="project" value="UniProtKB-KW"/>
</dbReference>
<feature type="binding site" evidence="8">
    <location>
        <begin position="133"/>
        <end position="137"/>
    </location>
    <ligand>
        <name>NADP(+)</name>
        <dbReference type="ChEBI" id="CHEBI:58349"/>
    </ligand>
</feature>
<dbReference type="Proteomes" id="UP000262583">
    <property type="component" value="Chromosome"/>
</dbReference>
<dbReference type="GO" id="GO:0019632">
    <property type="term" value="P:shikimate metabolic process"/>
    <property type="evidence" value="ECO:0007669"/>
    <property type="project" value="InterPro"/>
</dbReference>
<name>A0A2Z4Y6K9_SUMC1</name>
<feature type="binding site" evidence="8">
    <location>
        <begin position="23"/>
        <end position="25"/>
    </location>
    <ligand>
        <name>shikimate</name>
        <dbReference type="ChEBI" id="CHEBI:36208"/>
    </ligand>
</feature>
<dbReference type="NCBIfam" id="NF001319">
    <property type="entry name" value="PRK00258.3-3"/>
    <property type="match status" value="1"/>
</dbReference>
<sequence>MTTDGVRASTQMVGILGWPVRHSLSPVMHNAEFRRLGLDYVYLAWEVAPEFLEQAAKGLRALGAVGYNVTIPHKQAIVTCLDELSAEAKMIGAVNVVCLKDGRAIGYNTDAAGWRDDIEQDIPLAGRSLFLIGAGGAARAVAVGACLAGVRRIVICNRRYETAEALAEVLRHHFPELQVECGGPTSDECHQRICECDVIVNATPVGMAGHGGSPIPAEWLAPTHYVYDTVYTPAETPLLRAARERGCKTRNGIGMLVRQGARAFRLWTGVDPDITEMEKTLVRALTSSGSPEGT</sequence>
<keyword evidence="3 8" id="KW-0028">Amino-acid biosynthesis</keyword>
<dbReference type="Gene3D" id="3.40.50.10860">
    <property type="entry name" value="Leucine Dehydrogenase, chain A, domain 1"/>
    <property type="match status" value="1"/>
</dbReference>
<dbReference type="AlphaFoldDB" id="A0A2Z4Y6K9"/>
<evidence type="ECO:0000256" key="5">
    <source>
        <dbReference type="ARBA" id="ARBA00023002"/>
    </source>
</evidence>
<dbReference type="KEGG" id="schv:BRCON_1849"/>
<dbReference type="SUPFAM" id="SSF53223">
    <property type="entry name" value="Aminoacid dehydrogenase-like, N-terminal domain"/>
    <property type="match status" value="1"/>
</dbReference>
<dbReference type="UniPathway" id="UPA00053">
    <property type="reaction ID" value="UER00087"/>
</dbReference>
<dbReference type="EC" id="1.1.1.25" evidence="2 8"/>
<feature type="binding site" evidence="8">
    <location>
        <position position="70"/>
    </location>
    <ligand>
        <name>shikimate</name>
        <dbReference type="ChEBI" id="CHEBI:36208"/>
    </ligand>
</feature>
<keyword evidence="4 8" id="KW-0521">NADP</keyword>
<dbReference type="Gene3D" id="3.40.50.720">
    <property type="entry name" value="NAD(P)-binding Rossmann-like Domain"/>
    <property type="match status" value="1"/>
</dbReference>
<proteinExistence type="inferred from homology"/>
<evidence type="ECO:0000256" key="6">
    <source>
        <dbReference type="ARBA" id="ARBA00023141"/>
    </source>
</evidence>
<dbReference type="InterPro" id="IPR013708">
    <property type="entry name" value="Shikimate_DH-bd_N"/>
</dbReference>
<dbReference type="GO" id="GO:0004764">
    <property type="term" value="F:shikimate 3-dehydrogenase (NADP+) activity"/>
    <property type="evidence" value="ECO:0007669"/>
    <property type="project" value="UniProtKB-UniRule"/>
</dbReference>